<reference evidence="10" key="1">
    <citation type="submission" date="2025-08" db="UniProtKB">
        <authorList>
            <consortium name="RefSeq"/>
        </authorList>
    </citation>
    <scope>IDENTIFICATION</scope>
    <source>
        <tissue evidence="10">Whole organism</tissue>
    </source>
</reference>
<accession>A0A8B7N6Q9</accession>
<evidence type="ECO:0000313" key="9">
    <source>
        <dbReference type="Proteomes" id="UP000694843"/>
    </source>
</evidence>
<feature type="transmembrane region" description="Helical" evidence="7">
    <location>
        <begin position="72"/>
        <end position="93"/>
    </location>
</feature>
<dbReference type="KEGG" id="hazt:108666578"/>
<evidence type="ECO:0000256" key="3">
    <source>
        <dbReference type="ARBA" id="ARBA00022692"/>
    </source>
</evidence>
<dbReference type="Proteomes" id="UP000694843">
    <property type="component" value="Unplaced"/>
</dbReference>
<dbReference type="Gene3D" id="1.20.1250.20">
    <property type="entry name" value="MFS general substrate transporter like domains"/>
    <property type="match status" value="2"/>
</dbReference>
<evidence type="ECO:0000256" key="6">
    <source>
        <dbReference type="SAM" id="MobiDB-lite"/>
    </source>
</evidence>
<dbReference type="OrthoDB" id="10056177at2759"/>
<feature type="transmembrane region" description="Helical" evidence="7">
    <location>
        <begin position="102"/>
        <end position="120"/>
    </location>
</feature>
<evidence type="ECO:0000259" key="8">
    <source>
        <dbReference type="Pfam" id="PF12832"/>
    </source>
</evidence>
<comment type="subcellular location">
    <subcellularLocation>
        <location evidence="1">Membrane</location>
        <topology evidence="1">Multi-pass membrane protein</topology>
    </subcellularLocation>
</comment>
<sequence length="451" mass="48763">MRNSEETREPESSPPPGGHERPRFLGLGGRWCDLRTARLKLIYFTLFAGVVVVWVQLGPYQKTLGLSDGDTGVMSVVGSCMIILGPLTAGVWADAMGDFRRLLAATALLNGVVAFSFTLVPPIQTPNVSSLNVSNTSVKLCRCFELNANDNTTQIFGRNAMNFQAVSAVAHETAGLEISGIDLLGTTEASDTPSNCHESRQNQTLILLLQDKTKVYANVNISFYEITEREMRAHDENINRDSSYEQNTRAGSLETEVRGREEPKSGREEQGGDRKEEGADVRDTSGRSFNAPECVSEEQIIVADKTNETNGDEGSSKAITFWSYLVLHASFMLLNSASISMFESAVLAQVSEREVDYGQQRCFGSIAATVSAPLGGALVDWTSSPDKGTSSYRATLYTSSCLMLLSSALLSRLDISFKRSAGPHLAGLTSVIVSNLPLAALLCEVFLGGIS</sequence>
<evidence type="ECO:0000256" key="7">
    <source>
        <dbReference type="SAM" id="Phobius"/>
    </source>
</evidence>
<dbReference type="AlphaFoldDB" id="A0A8B7N6Q9"/>
<evidence type="ECO:0000313" key="10">
    <source>
        <dbReference type="RefSeq" id="XP_018008973.1"/>
    </source>
</evidence>
<name>A0A8B7N6Q9_HYAAZ</name>
<gene>
    <name evidence="10" type="primary">LOC108666578</name>
</gene>
<evidence type="ECO:0000256" key="1">
    <source>
        <dbReference type="ARBA" id="ARBA00004141"/>
    </source>
</evidence>
<dbReference type="PANTHER" id="PTHR16172:SF35">
    <property type="entry name" value="MAJOR FACILITATOR SUPERFAMILY (MFS) PROFILE DOMAIN-CONTAINING PROTEIN"/>
    <property type="match status" value="1"/>
</dbReference>
<proteinExistence type="inferred from homology"/>
<feature type="region of interest" description="Disordered" evidence="6">
    <location>
        <begin position="1"/>
        <end position="22"/>
    </location>
</feature>
<feature type="transmembrane region" description="Helical" evidence="7">
    <location>
        <begin position="41"/>
        <end position="60"/>
    </location>
</feature>
<keyword evidence="5 7" id="KW-0472">Membrane</keyword>
<dbReference type="InterPro" id="IPR024989">
    <property type="entry name" value="MFS_assoc_dom"/>
</dbReference>
<dbReference type="InterPro" id="IPR051717">
    <property type="entry name" value="MFS_MFSD6"/>
</dbReference>
<evidence type="ECO:0000256" key="4">
    <source>
        <dbReference type="ARBA" id="ARBA00022989"/>
    </source>
</evidence>
<dbReference type="RefSeq" id="XP_018008973.1">
    <property type="nucleotide sequence ID" value="XM_018153484.2"/>
</dbReference>
<feature type="region of interest" description="Disordered" evidence="6">
    <location>
        <begin position="237"/>
        <end position="289"/>
    </location>
</feature>
<protein>
    <submittedName>
        <fullName evidence="10">Uncharacterized protein LOC108666578</fullName>
    </submittedName>
</protein>
<organism evidence="9 10">
    <name type="scientific">Hyalella azteca</name>
    <name type="common">Amphipod</name>
    <dbReference type="NCBI Taxonomy" id="294128"/>
    <lineage>
        <taxon>Eukaryota</taxon>
        <taxon>Metazoa</taxon>
        <taxon>Ecdysozoa</taxon>
        <taxon>Arthropoda</taxon>
        <taxon>Crustacea</taxon>
        <taxon>Multicrustacea</taxon>
        <taxon>Malacostraca</taxon>
        <taxon>Eumalacostraca</taxon>
        <taxon>Peracarida</taxon>
        <taxon>Amphipoda</taxon>
        <taxon>Senticaudata</taxon>
        <taxon>Talitrida</taxon>
        <taxon>Talitroidea</taxon>
        <taxon>Hyalellidae</taxon>
        <taxon>Hyalella</taxon>
    </lineage>
</organism>
<evidence type="ECO:0000256" key="2">
    <source>
        <dbReference type="ARBA" id="ARBA00005241"/>
    </source>
</evidence>
<dbReference type="PANTHER" id="PTHR16172">
    <property type="entry name" value="MAJOR FACILITATOR SUPERFAMILY DOMAIN-CONTAINING PROTEIN 6-LIKE"/>
    <property type="match status" value="1"/>
</dbReference>
<evidence type="ECO:0000256" key="5">
    <source>
        <dbReference type="ARBA" id="ARBA00023136"/>
    </source>
</evidence>
<dbReference type="InterPro" id="IPR036259">
    <property type="entry name" value="MFS_trans_sf"/>
</dbReference>
<dbReference type="GeneID" id="108666578"/>
<dbReference type="GO" id="GO:0016020">
    <property type="term" value="C:membrane"/>
    <property type="evidence" value="ECO:0007669"/>
    <property type="project" value="UniProtKB-SubCell"/>
</dbReference>
<dbReference type="SUPFAM" id="SSF103473">
    <property type="entry name" value="MFS general substrate transporter"/>
    <property type="match status" value="1"/>
</dbReference>
<keyword evidence="4 7" id="KW-1133">Transmembrane helix</keyword>
<feature type="compositionally biased region" description="Basic and acidic residues" evidence="6">
    <location>
        <begin position="255"/>
        <end position="285"/>
    </location>
</feature>
<comment type="similarity">
    <text evidence="2">Belongs to the major facilitator superfamily. MFSD6 family.</text>
</comment>
<dbReference type="Pfam" id="PF12832">
    <property type="entry name" value="MFS_1_like"/>
    <property type="match status" value="1"/>
</dbReference>
<feature type="domain" description="Major facilitator superfamily associated" evidence="8">
    <location>
        <begin position="38"/>
        <end position="412"/>
    </location>
</feature>
<keyword evidence="9" id="KW-1185">Reference proteome</keyword>
<keyword evidence="3 7" id="KW-0812">Transmembrane</keyword>
<feature type="compositionally biased region" description="Basic and acidic residues" evidence="6">
    <location>
        <begin position="1"/>
        <end position="11"/>
    </location>
</feature>